<dbReference type="EMBL" id="VVIM01000002">
    <property type="protein sequence ID" value="KAB0802555.1"/>
    <property type="molecule type" value="Genomic_DNA"/>
</dbReference>
<feature type="domain" description="Mutator-like transposase" evidence="1">
    <location>
        <begin position="1"/>
        <end position="156"/>
    </location>
</feature>
<reference evidence="3 4" key="1">
    <citation type="journal article" date="2018" name="Elife">
        <title>Firefly genomes illuminate parallel origins of bioluminescence in beetles.</title>
        <authorList>
            <person name="Fallon T.R."/>
            <person name="Lower S.E."/>
            <person name="Chang C.H."/>
            <person name="Bessho-Uehara M."/>
            <person name="Martin G.J."/>
            <person name="Bewick A.J."/>
            <person name="Behringer M."/>
            <person name="Debat H.J."/>
            <person name="Wong I."/>
            <person name="Day J.C."/>
            <person name="Suvorov A."/>
            <person name="Silva C.J."/>
            <person name="Stanger-Hall K.F."/>
            <person name="Hall D.W."/>
            <person name="Schmitz R.J."/>
            <person name="Nelson D.R."/>
            <person name="Lewis S.M."/>
            <person name="Shigenobu S."/>
            <person name="Bybee S.M."/>
            <person name="Larracuente A.M."/>
            <person name="Oba Y."/>
            <person name="Weng J.K."/>
        </authorList>
    </citation>
    <scope>NUCLEOTIDE SEQUENCE [LARGE SCALE GENOMIC DNA]</scope>
    <source>
        <strain evidence="3">1611_PpyrPB1</strain>
        <tissue evidence="3">Whole body</tissue>
    </source>
</reference>
<evidence type="ECO:0000313" key="3">
    <source>
        <dbReference type="EMBL" id="KAB0802555.1"/>
    </source>
</evidence>
<evidence type="ECO:0000313" key="2">
    <source>
        <dbReference type="EMBL" id="KAB0790502.1"/>
    </source>
</evidence>
<dbReference type="Proteomes" id="UP000327044">
    <property type="component" value="Unassembled WGS sequence"/>
</dbReference>
<keyword evidence="4" id="KW-1185">Reference proteome</keyword>
<sequence length="160" mass="17848">MSCMSSRMYDTLHQEVCDAWITGMSNAANEEKRLAVQDENLDKNGIPLITVVADGSWSKRSYHNNYNSLSGAAVIIGFRTKKVLFLGVRNKFCTTCKSPKKIRQLPNHISVTKSGVALQLEADIIAEAFSKSVEMYGIVYEKLIADGDRNCYKRILGTHP</sequence>
<accession>A0A5N4AYY4</accession>
<organism evidence="3 4">
    <name type="scientific">Photinus pyralis</name>
    <name type="common">Common eastern firefly</name>
    <name type="synonym">Lampyris pyralis</name>
    <dbReference type="NCBI Taxonomy" id="7054"/>
    <lineage>
        <taxon>Eukaryota</taxon>
        <taxon>Metazoa</taxon>
        <taxon>Ecdysozoa</taxon>
        <taxon>Arthropoda</taxon>
        <taxon>Hexapoda</taxon>
        <taxon>Insecta</taxon>
        <taxon>Pterygota</taxon>
        <taxon>Neoptera</taxon>
        <taxon>Endopterygota</taxon>
        <taxon>Coleoptera</taxon>
        <taxon>Polyphaga</taxon>
        <taxon>Elateriformia</taxon>
        <taxon>Elateroidea</taxon>
        <taxon>Lampyridae</taxon>
        <taxon>Lampyrinae</taxon>
        <taxon>Photinus</taxon>
    </lineage>
</organism>
<dbReference type="InParanoid" id="A0A5N4AYY4"/>
<proteinExistence type="predicted"/>
<protein>
    <recommendedName>
        <fullName evidence="1">Mutator-like transposase domain-containing protein</fullName>
    </recommendedName>
</protein>
<evidence type="ECO:0000313" key="4">
    <source>
        <dbReference type="Proteomes" id="UP000327044"/>
    </source>
</evidence>
<dbReference type="AlphaFoldDB" id="A0A5N4AYY4"/>
<dbReference type="Pfam" id="PF20700">
    <property type="entry name" value="Mutator"/>
    <property type="match status" value="1"/>
</dbReference>
<name>A0A5N4AYY4_PHOPY</name>
<gene>
    <name evidence="3" type="ORF">PPYR_04741</name>
    <name evidence="2" type="ORF">PPYR_15098</name>
</gene>
<dbReference type="EMBL" id="VVIM01001195">
    <property type="protein sequence ID" value="KAB0790502.1"/>
    <property type="molecule type" value="Genomic_DNA"/>
</dbReference>
<dbReference type="InterPro" id="IPR049012">
    <property type="entry name" value="Mutator_transp_dom"/>
</dbReference>
<reference evidence="3" key="2">
    <citation type="submission" date="2019-08" db="EMBL/GenBank/DDBJ databases">
        <authorList>
            <consortium name="Photinus pyralis genome working group"/>
            <person name="Fallon T.R."/>
            <person name="Sander Lower S.E."/>
            <person name="Weng J.-K."/>
        </authorList>
    </citation>
    <scope>NUCLEOTIDE SEQUENCE</scope>
    <source>
        <strain evidence="3">1611_PpyrPB1</strain>
        <tissue evidence="3">Whole body</tissue>
    </source>
</reference>
<evidence type="ECO:0000259" key="1">
    <source>
        <dbReference type="Pfam" id="PF20700"/>
    </source>
</evidence>
<comment type="caution">
    <text evidence="3">The sequence shown here is derived from an EMBL/GenBank/DDBJ whole genome shotgun (WGS) entry which is preliminary data.</text>
</comment>